<dbReference type="PRINTS" id="PR00100">
    <property type="entry name" value="AOTCASE"/>
</dbReference>
<dbReference type="GO" id="GO:0016597">
    <property type="term" value="F:amino acid binding"/>
    <property type="evidence" value="ECO:0007669"/>
    <property type="project" value="InterPro"/>
</dbReference>
<comment type="similarity">
    <text evidence="3">Belongs to the aspartate/ornithine carbamoyltransferase superfamily.</text>
</comment>
<dbReference type="SUPFAM" id="SSF53671">
    <property type="entry name" value="Aspartate/ornithine carbamoyltransferase"/>
    <property type="match status" value="1"/>
</dbReference>
<feature type="non-terminal residue" evidence="5">
    <location>
        <position position="1"/>
    </location>
</feature>
<accession>A0A8J7YKP6</accession>
<keyword evidence="1 3" id="KW-0808">Transferase</keyword>
<dbReference type="InterPro" id="IPR006131">
    <property type="entry name" value="Asp_carbamoyltransf_Asp/Orn-bd"/>
</dbReference>
<dbReference type="EMBL" id="JAGVSJ010000027">
    <property type="protein sequence ID" value="MBX8632437.1"/>
    <property type="molecule type" value="Genomic_DNA"/>
</dbReference>
<evidence type="ECO:0000259" key="4">
    <source>
        <dbReference type="Pfam" id="PF00185"/>
    </source>
</evidence>
<name>A0A8J7YKP6_9ARCH</name>
<gene>
    <name evidence="5" type="ORF">J9259_08000</name>
</gene>
<sequence length="73" mass="8591">REEKEKLFQRYQINSSLLSLSDRRSIVMHCLPAHRGMEITDEVLDGERSAVMDQAENRLHTEKALLLWLLGRR</sequence>
<dbReference type="GO" id="GO:0019240">
    <property type="term" value="P:citrulline biosynthetic process"/>
    <property type="evidence" value="ECO:0007669"/>
    <property type="project" value="TreeGrafter"/>
</dbReference>
<comment type="caution">
    <text evidence="5">The sequence shown here is derived from an EMBL/GenBank/DDBJ whole genome shotgun (WGS) entry which is preliminary data.</text>
</comment>
<dbReference type="Gene3D" id="3.40.50.1370">
    <property type="entry name" value="Aspartate/ornithine carbamoyltransferase"/>
    <property type="match status" value="1"/>
</dbReference>
<evidence type="ECO:0000313" key="6">
    <source>
        <dbReference type="Proteomes" id="UP000716004"/>
    </source>
</evidence>
<comment type="catalytic activity">
    <reaction evidence="2">
        <text>carbamoyl phosphate + L-ornithine = L-citrulline + phosphate + H(+)</text>
        <dbReference type="Rhea" id="RHEA:19513"/>
        <dbReference type="ChEBI" id="CHEBI:15378"/>
        <dbReference type="ChEBI" id="CHEBI:43474"/>
        <dbReference type="ChEBI" id="CHEBI:46911"/>
        <dbReference type="ChEBI" id="CHEBI:57743"/>
        <dbReference type="ChEBI" id="CHEBI:58228"/>
        <dbReference type="EC" id="2.1.3.3"/>
    </reaction>
</comment>
<evidence type="ECO:0000313" key="5">
    <source>
        <dbReference type="EMBL" id="MBX8632437.1"/>
    </source>
</evidence>
<proteinExistence type="inferred from homology"/>
<evidence type="ECO:0000256" key="1">
    <source>
        <dbReference type="ARBA" id="ARBA00022679"/>
    </source>
</evidence>
<dbReference type="Proteomes" id="UP000716004">
    <property type="component" value="Unassembled WGS sequence"/>
</dbReference>
<reference evidence="5" key="1">
    <citation type="submission" date="2021-04" db="EMBL/GenBank/DDBJ databases">
        <title>Genomic insights into ecological role and evolution of a novel Thermoplasmata order Candidatus Sysuiplasmatales.</title>
        <authorList>
            <person name="Yuan Y."/>
        </authorList>
    </citation>
    <scope>NUCLEOTIDE SEQUENCE</scope>
    <source>
        <strain evidence="5">YP2-bin.285</strain>
    </source>
</reference>
<evidence type="ECO:0000256" key="2">
    <source>
        <dbReference type="ARBA" id="ARBA00048772"/>
    </source>
</evidence>
<dbReference type="InterPro" id="IPR006130">
    <property type="entry name" value="Asp/Orn_carbamoylTrfase"/>
</dbReference>
<dbReference type="GO" id="GO:0042450">
    <property type="term" value="P:L-arginine biosynthetic process via ornithine"/>
    <property type="evidence" value="ECO:0007669"/>
    <property type="project" value="TreeGrafter"/>
</dbReference>
<organism evidence="5 6">
    <name type="scientific">Candidatus Sysuiplasma superficiale</name>
    <dbReference type="NCBI Taxonomy" id="2823368"/>
    <lineage>
        <taxon>Archaea</taxon>
        <taxon>Methanobacteriati</taxon>
        <taxon>Thermoplasmatota</taxon>
        <taxon>Thermoplasmata</taxon>
        <taxon>Candidatus Sysuiplasmatales</taxon>
        <taxon>Candidatus Sysuiplasmataceae</taxon>
        <taxon>Candidatus Sysuiplasma</taxon>
    </lineage>
</organism>
<dbReference type="InterPro" id="IPR036901">
    <property type="entry name" value="Asp/Orn_carbamoylTrfase_sf"/>
</dbReference>
<dbReference type="Pfam" id="PF00185">
    <property type="entry name" value="OTCace"/>
    <property type="match status" value="1"/>
</dbReference>
<dbReference type="AlphaFoldDB" id="A0A8J7YKP6"/>
<protein>
    <submittedName>
        <fullName evidence="5">Ornithine carbamoyltransferase</fullName>
    </submittedName>
</protein>
<feature type="domain" description="Aspartate/ornithine carbamoyltransferase Asp/Orn-binding" evidence="4">
    <location>
        <begin position="2"/>
        <end position="69"/>
    </location>
</feature>
<dbReference type="GO" id="GO:0004585">
    <property type="term" value="F:ornithine carbamoyltransferase activity"/>
    <property type="evidence" value="ECO:0007669"/>
    <property type="project" value="UniProtKB-EC"/>
</dbReference>
<evidence type="ECO:0000256" key="3">
    <source>
        <dbReference type="RuleBase" id="RU003634"/>
    </source>
</evidence>
<dbReference type="PANTHER" id="PTHR45753:SF3">
    <property type="entry name" value="ORNITHINE TRANSCARBAMYLASE, MITOCHONDRIAL"/>
    <property type="match status" value="1"/>
</dbReference>
<dbReference type="PANTHER" id="PTHR45753">
    <property type="entry name" value="ORNITHINE CARBAMOYLTRANSFERASE, MITOCHONDRIAL"/>
    <property type="match status" value="1"/>
</dbReference>